<evidence type="ECO:0000259" key="10">
    <source>
        <dbReference type="Pfam" id="PF02911"/>
    </source>
</evidence>
<evidence type="ECO:0000313" key="11">
    <source>
        <dbReference type="EMBL" id="KXB92708.1"/>
    </source>
</evidence>
<evidence type="ECO:0000256" key="4">
    <source>
        <dbReference type="ARBA" id="ARBA00016014"/>
    </source>
</evidence>
<keyword evidence="12" id="KW-1185">Reference proteome</keyword>
<name>A0A134CKG8_9FIRM</name>
<dbReference type="GO" id="GO:0004479">
    <property type="term" value="F:methionyl-tRNA formyltransferase activity"/>
    <property type="evidence" value="ECO:0007669"/>
    <property type="project" value="UniProtKB-UniRule"/>
</dbReference>
<dbReference type="PANTHER" id="PTHR11138">
    <property type="entry name" value="METHIONYL-TRNA FORMYLTRANSFERASE"/>
    <property type="match status" value="1"/>
</dbReference>
<dbReference type="InterPro" id="IPR036477">
    <property type="entry name" value="Formyl_transf_N_sf"/>
</dbReference>
<evidence type="ECO:0000256" key="8">
    <source>
        <dbReference type="HAMAP-Rule" id="MF_00182"/>
    </source>
</evidence>
<dbReference type="Proteomes" id="UP000070160">
    <property type="component" value="Unassembled WGS sequence"/>
</dbReference>
<dbReference type="CDD" id="cd08704">
    <property type="entry name" value="Met_tRNA_FMT_C"/>
    <property type="match status" value="1"/>
</dbReference>
<dbReference type="InterPro" id="IPR001555">
    <property type="entry name" value="GART_AS"/>
</dbReference>
<keyword evidence="5 8" id="KW-0808">Transferase</keyword>
<dbReference type="Gene3D" id="3.10.25.10">
    <property type="entry name" value="Formyl transferase, C-terminal domain"/>
    <property type="match status" value="1"/>
</dbReference>
<sequence length="315" mass="34859">MKSLRIVFMGTPDFAVPALQALVQATYDVVAVYTQPDKERGRGKQITYSPVKAQARQLGIPVYQPTTLREIAVQEELSTLKPDLIVVIAYGKILPKAVLTIPTYGCMNVHASLLPAYRGAAPIQYAIKDGVTQSGVTIMQMDEGLDTGDILIQRRYTLAPKETTGSLFDKLSELGASALLEVLGKIETYQHQAIRQDEKEASYTAKIEKKQAMLDWREDAVQLERWIRTLDPHPGAYTLWQQKRLKIWSATVVEGQDVMPGTIIAVTKTAFVVQTGRGALQIDVVQPESRKRMTTAQFLQGNEMTIGDSLAVPTV</sequence>
<dbReference type="InterPro" id="IPR037022">
    <property type="entry name" value="Formyl_trans_C_sf"/>
</dbReference>
<dbReference type="STRING" id="1588748.HMPREF3182_00370"/>
<dbReference type="GO" id="GO:0005829">
    <property type="term" value="C:cytosol"/>
    <property type="evidence" value="ECO:0007669"/>
    <property type="project" value="TreeGrafter"/>
</dbReference>
<feature type="binding site" evidence="8">
    <location>
        <begin position="112"/>
        <end position="115"/>
    </location>
    <ligand>
        <name>(6S)-5,6,7,8-tetrahydrofolate</name>
        <dbReference type="ChEBI" id="CHEBI:57453"/>
    </ligand>
</feature>
<evidence type="ECO:0000256" key="1">
    <source>
        <dbReference type="ARBA" id="ARBA00002606"/>
    </source>
</evidence>
<dbReference type="EC" id="2.1.2.9" evidence="3 8"/>
<comment type="caution">
    <text evidence="11">The sequence shown here is derived from an EMBL/GenBank/DDBJ whole genome shotgun (WGS) entry which is preliminary data.</text>
</comment>
<protein>
    <recommendedName>
        <fullName evidence="4 8">Methionyl-tRNA formyltransferase</fullName>
        <ecNumber evidence="3 8">2.1.2.9</ecNumber>
    </recommendedName>
</protein>
<dbReference type="Pfam" id="PF00551">
    <property type="entry name" value="Formyl_trans_N"/>
    <property type="match status" value="1"/>
</dbReference>
<dbReference type="PATRIC" id="fig|1588748.3.peg.360"/>
<dbReference type="AlphaFoldDB" id="A0A134CKG8"/>
<keyword evidence="6 8" id="KW-0648">Protein biosynthesis</keyword>
<evidence type="ECO:0000256" key="2">
    <source>
        <dbReference type="ARBA" id="ARBA00010699"/>
    </source>
</evidence>
<evidence type="ECO:0000256" key="5">
    <source>
        <dbReference type="ARBA" id="ARBA00022679"/>
    </source>
</evidence>
<dbReference type="CDD" id="cd08646">
    <property type="entry name" value="FMT_core_Met-tRNA-FMT_N"/>
    <property type="match status" value="1"/>
</dbReference>
<comment type="function">
    <text evidence="1 8">Attaches a formyl group to the free amino group of methionyl-tRNA(fMet). The formyl group appears to play a dual role in the initiator identity of N-formylmethionyl-tRNA by promoting its recognition by IF2 and preventing the misappropriation of this tRNA by the elongation apparatus.</text>
</comment>
<accession>A0A134CKG8</accession>
<feature type="domain" description="Formyl transferase N-terminal" evidence="9">
    <location>
        <begin position="5"/>
        <end position="183"/>
    </location>
</feature>
<dbReference type="PROSITE" id="PS00373">
    <property type="entry name" value="GART"/>
    <property type="match status" value="1"/>
</dbReference>
<dbReference type="SUPFAM" id="SSF50486">
    <property type="entry name" value="FMT C-terminal domain-like"/>
    <property type="match status" value="1"/>
</dbReference>
<dbReference type="HAMAP" id="MF_00182">
    <property type="entry name" value="Formyl_trans"/>
    <property type="match status" value="1"/>
</dbReference>
<dbReference type="InterPro" id="IPR011034">
    <property type="entry name" value="Formyl_transferase-like_C_sf"/>
</dbReference>
<organism evidence="11 12">
    <name type="scientific">Megasphaera hutchinsoni</name>
    <dbReference type="NCBI Taxonomy" id="1588748"/>
    <lineage>
        <taxon>Bacteria</taxon>
        <taxon>Bacillati</taxon>
        <taxon>Bacillota</taxon>
        <taxon>Negativicutes</taxon>
        <taxon>Veillonellales</taxon>
        <taxon>Veillonellaceae</taxon>
        <taxon>Megasphaera</taxon>
    </lineage>
</organism>
<dbReference type="Pfam" id="PF02911">
    <property type="entry name" value="Formyl_trans_C"/>
    <property type="match status" value="1"/>
</dbReference>
<dbReference type="SUPFAM" id="SSF53328">
    <property type="entry name" value="Formyltransferase"/>
    <property type="match status" value="1"/>
</dbReference>
<dbReference type="PANTHER" id="PTHR11138:SF5">
    <property type="entry name" value="METHIONYL-TRNA FORMYLTRANSFERASE, MITOCHONDRIAL"/>
    <property type="match status" value="1"/>
</dbReference>
<evidence type="ECO:0000256" key="6">
    <source>
        <dbReference type="ARBA" id="ARBA00022917"/>
    </source>
</evidence>
<reference evidence="12" key="1">
    <citation type="submission" date="2016-01" db="EMBL/GenBank/DDBJ databases">
        <authorList>
            <person name="Mitreva M."/>
            <person name="Pepin K.H."/>
            <person name="Mihindukulasuriya K.A."/>
            <person name="Fulton R."/>
            <person name="Fronick C."/>
            <person name="O'Laughlin M."/>
            <person name="Miner T."/>
            <person name="Herter B."/>
            <person name="Rosa B.A."/>
            <person name="Cordes M."/>
            <person name="Tomlinson C."/>
            <person name="Wollam A."/>
            <person name="Palsikar V.B."/>
            <person name="Mardis E.R."/>
            <person name="Wilson R.K."/>
        </authorList>
    </citation>
    <scope>NUCLEOTIDE SEQUENCE [LARGE SCALE GENOMIC DNA]</scope>
    <source>
        <strain evidence="12">KA00182</strain>
    </source>
</reference>
<feature type="domain" description="Formyl transferase C-terminal" evidence="10">
    <location>
        <begin position="206"/>
        <end position="302"/>
    </location>
</feature>
<proteinExistence type="inferred from homology"/>
<evidence type="ECO:0000256" key="7">
    <source>
        <dbReference type="ARBA" id="ARBA00048558"/>
    </source>
</evidence>
<dbReference type="InterPro" id="IPR005794">
    <property type="entry name" value="Fmt"/>
</dbReference>
<dbReference type="Gene3D" id="3.40.50.170">
    <property type="entry name" value="Formyl transferase, N-terminal domain"/>
    <property type="match status" value="1"/>
</dbReference>
<dbReference type="NCBIfam" id="TIGR00460">
    <property type="entry name" value="fmt"/>
    <property type="match status" value="1"/>
</dbReference>
<dbReference type="InterPro" id="IPR005793">
    <property type="entry name" value="Formyl_trans_C"/>
</dbReference>
<dbReference type="RefSeq" id="WP_062485169.1">
    <property type="nucleotide sequence ID" value="NZ_KQ960929.1"/>
</dbReference>
<dbReference type="EMBL" id="LSDT01000008">
    <property type="protein sequence ID" value="KXB92708.1"/>
    <property type="molecule type" value="Genomic_DNA"/>
</dbReference>
<comment type="catalytic activity">
    <reaction evidence="7 8">
        <text>L-methionyl-tRNA(fMet) + (6R)-10-formyltetrahydrofolate = N-formyl-L-methionyl-tRNA(fMet) + (6S)-5,6,7,8-tetrahydrofolate + H(+)</text>
        <dbReference type="Rhea" id="RHEA:24380"/>
        <dbReference type="Rhea" id="RHEA-COMP:9952"/>
        <dbReference type="Rhea" id="RHEA-COMP:9953"/>
        <dbReference type="ChEBI" id="CHEBI:15378"/>
        <dbReference type="ChEBI" id="CHEBI:57453"/>
        <dbReference type="ChEBI" id="CHEBI:78530"/>
        <dbReference type="ChEBI" id="CHEBI:78844"/>
        <dbReference type="ChEBI" id="CHEBI:195366"/>
        <dbReference type="EC" id="2.1.2.9"/>
    </reaction>
</comment>
<dbReference type="InterPro" id="IPR044135">
    <property type="entry name" value="Met-tRNA-FMT_C"/>
</dbReference>
<gene>
    <name evidence="8" type="primary">fmt</name>
    <name evidence="11" type="ORF">HMPREF3182_00370</name>
</gene>
<evidence type="ECO:0000313" key="12">
    <source>
        <dbReference type="Proteomes" id="UP000070160"/>
    </source>
</evidence>
<comment type="similarity">
    <text evidence="2 8">Belongs to the Fmt family.</text>
</comment>
<evidence type="ECO:0000259" key="9">
    <source>
        <dbReference type="Pfam" id="PF00551"/>
    </source>
</evidence>
<evidence type="ECO:0000256" key="3">
    <source>
        <dbReference type="ARBA" id="ARBA00012261"/>
    </source>
</evidence>
<dbReference type="InterPro" id="IPR041711">
    <property type="entry name" value="Met-tRNA-FMT_N"/>
</dbReference>
<dbReference type="InterPro" id="IPR002376">
    <property type="entry name" value="Formyl_transf_N"/>
</dbReference>